<dbReference type="TAIR" id="AT4G17240"/>
<evidence type="ECO:0000313" key="4">
    <source>
        <dbReference type="Proteomes" id="UP000006548"/>
    </source>
</evidence>
<feature type="compositionally biased region" description="Basic and acidic residues" evidence="1">
    <location>
        <begin position="304"/>
        <end position="319"/>
    </location>
</feature>
<evidence type="ECO:0000256" key="1">
    <source>
        <dbReference type="SAM" id="MobiDB-lite"/>
    </source>
</evidence>
<evidence type="ECO:0007829" key="5">
    <source>
        <dbReference type="PeptideAtlas" id="F4JNF7"/>
    </source>
</evidence>
<feature type="compositionally biased region" description="Polar residues" evidence="1">
    <location>
        <begin position="42"/>
        <end position="51"/>
    </location>
</feature>
<dbReference type="AlphaFoldDB" id="F4JNF7"/>
<dbReference type="Proteomes" id="UP000006548">
    <property type="component" value="Chromosome 4"/>
</dbReference>
<feature type="region of interest" description="Disordered" evidence="1">
    <location>
        <begin position="1"/>
        <end position="63"/>
    </location>
</feature>
<feature type="compositionally biased region" description="Low complexity" evidence="1">
    <location>
        <begin position="284"/>
        <end position="303"/>
    </location>
</feature>
<reference evidence="4" key="2">
    <citation type="journal article" date="2017" name="Plant J.">
        <title>Araport11: a complete reannotation of the Arabidopsis thaliana reference genome.</title>
        <authorList>
            <person name="Cheng C.Y."/>
            <person name="Krishnakumar V."/>
            <person name="Chan A.P."/>
            <person name="Thibaud-Nissen F."/>
            <person name="Schobel S."/>
            <person name="Town C.D."/>
        </authorList>
    </citation>
    <scope>GENOME REANNOTATION</scope>
    <source>
        <strain evidence="4">cv. Columbia</strain>
    </source>
</reference>
<proteinExistence type="evidence at protein level"/>
<evidence type="ECO:0000313" key="2">
    <source>
        <dbReference type="Araport" id="AT4G17240"/>
    </source>
</evidence>
<protein>
    <submittedName>
        <fullName evidence="3">Structural maintenance of chromosomes protein</fullName>
    </submittedName>
</protein>
<keyword evidence="4" id="KW-1185">Reference proteome</keyword>
<dbReference type="OrthoDB" id="760436at2759"/>
<dbReference type="RefSeq" id="NP_001190748.1">
    <property type="nucleotide sequence ID" value="NM_001203819.1"/>
</dbReference>
<feature type="compositionally biased region" description="Polar residues" evidence="1">
    <location>
        <begin position="1"/>
        <end position="34"/>
    </location>
</feature>
<dbReference type="OMA" id="VESKYAY"/>
<reference evidence="3 4" key="1">
    <citation type="journal article" date="1999" name="Nature">
        <title>Sequence and analysis of chromosome 4 of the plant Arabidopsis thaliana.</title>
        <authorList>
            <consortium name="EU"/>
            <consortium name="CSHL and WU Arabidopsis Sequencing Project"/>
            <person name="Mayer K."/>
            <person name="Schuller C."/>
            <person name="Wambutt R."/>
            <person name="Murphy G."/>
            <person name="Volckaert G."/>
            <person name="Pohl T."/>
            <person name="Dusterhoft A."/>
            <person name="Stiekema W."/>
            <person name="Entian K.D."/>
            <person name="Terryn N."/>
            <person name="Harris B."/>
            <person name="Ansorge W."/>
            <person name="Brandt P."/>
            <person name="Grivell L."/>
            <person name="Rieger M."/>
            <person name="Weichselgartner M."/>
            <person name="de Simone V."/>
            <person name="Obermaier B."/>
            <person name="Mache R."/>
            <person name="Muller M."/>
            <person name="Kreis M."/>
            <person name="Delseny M."/>
            <person name="Puigdomenech P."/>
            <person name="Watson M."/>
            <person name="Schmidtheini T."/>
            <person name="Reichert B."/>
            <person name="Portatelle D."/>
            <person name="Perez-Alonso M."/>
            <person name="Boutry M."/>
            <person name="Bancroft I."/>
            <person name="Vos P."/>
            <person name="Hoheisel J."/>
            <person name="Zimmermann W."/>
            <person name="Wedler H."/>
            <person name="Ridley P."/>
            <person name="Langham S.A."/>
            <person name="McCullagh B."/>
            <person name="Bilham L."/>
            <person name="Robben J."/>
            <person name="Van der Schueren J."/>
            <person name="Grymonprez B."/>
            <person name="Chuang Y.J."/>
            <person name="Vandenbussche F."/>
            <person name="Braeken M."/>
            <person name="Weltjens I."/>
            <person name="Voet M."/>
            <person name="Bastiaens I."/>
            <person name="Aert R."/>
            <person name="Defoor E."/>
            <person name="Weitzenegger T."/>
            <person name="Bothe G."/>
            <person name="Ramsperger U."/>
            <person name="Hilbert H."/>
            <person name="Braun M."/>
            <person name="Holzer E."/>
            <person name="Brandt A."/>
            <person name="Peters S."/>
            <person name="van Staveren M."/>
            <person name="Dirske W."/>
            <person name="Mooijman P."/>
            <person name="Klein Lankhorst R."/>
            <person name="Rose M."/>
            <person name="Hauf J."/>
            <person name="Kotter P."/>
            <person name="Berneiser S."/>
            <person name="Hempel S."/>
            <person name="Feldpausch M."/>
            <person name="Lamberth S."/>
            <person name="Van den Daele H."/>
            <person name="De Keyser A."/>
            <person name="Buysshaert C."/>
            <person name="Gielen J."/>
            <person name="Villarroel R."/>
            <person name="De Clercq R."/>
            <person name="Van Montagu M."/>
            <person name="Rogers J."/>
            <person name="Cronin A."/>
            <person name="Quail M."/>
            <person name="Bray-Allen S."/>
            <person name="Clark L."/>
            <person name="Doggett J."/>
            <person name="Hall S."/>
            <person name="Kay M."/>
            <person name="Lennard N."/>
            <person name="McLay K."/>
            <person name="Mayes R."/>
            <person name="Pettett A."/>
            <person name="Rajandream M.A."/>
            <person name="Lyne M."/>
            <person name="Benes V."/>
            <person name="Rechmann S."/>
            <person name="Borkova D."/>
            <person name="Blocker H."/>
            <person name="Scharfe M."/>
            <person name="Grimm M."/>
            <person name="Lohnert T.H."/>
            <person name="Dose S."/>
            <person name="de Haan M."/>
            <person name="Maarse A."/>
            <person name="Schafer M."/>
            <person name="Muller-Auer S."/>
            <person name="Gabel C."/>
            <person name="Fuchs M."/>
            <person name="Fartmann B."/>
            <person name="Granderath K."/>
            <person name="Dauner D."/>
            <person name="Herzl A."/>
            <person name="Neumann S."/>
            <person name="Argiriou A."/>
            <person name="Vitale D."/>
            <person name="Liguori R."/>
            <person name="Piravandi E."/>
            <person name="Massenet O."/>
            <person name="Quigley F."/>
            <person name="Clabauld G."/>
            <person name="Mundlein A."/>
            <person name="Felber R."/>
            <person name="Schnabl S."/>
            <person name="Hiller R."/>
            <person name="Schmidt W."/>
            <person name="Lecharny A."/>
            <person name="Aubourg S."/>
            <person name="Chefdor F."/>
            <person name="Cooke R."/>
            <person name="Berger C."/>
            <person name="Montfort A."/>
            <person name="Casacuberta E."/>
            <person name="Gibbons T."/>
            <person name="Weber N."/>
            <person name="Vandenbol M."/>
            <person name="Bargues M."/>
            <person name="Terol J."/>
            <person name="Torres A."/>
            <person name="Perez-Perez A."/>
            <person name="Purnelle B."/>
            <person name="Bent E."/>
            <person name="Johnson S."/>
            <person name="Tacon D."/>
            <person name="Jesse T."/>
            <person name="Heijnen L."/>
            <person name="Schwarz S."/>
            <person name="Scholler P."/>
            <person name="Heber S."/>
            <person name="Francs P."/>
            <person name="Bielke C."/>
            <person name="Frishman D."/>
            <person name="Haase D."/>
            <person name="Lemcke K."/>
            <person name="Mewes H.W."/>
            <person name="Stocker S."/>
            <person name="Zaccaria P."/>
            <person name="Bevan M."/>
            <person name="Wilson R.K."/>
            <person name="de la Bastide M."/>
            <person name="Habermann K."/>
            <person name="Parnell L."/>
            <person name="Dedhia N."/>
            <person name="Gnoj L."/>
            <person name="Schutz K."/>
            <person name="Huang E."/>
            <person name="Spiegel L."/>
            <person name="Sehkon M."/>
            <person name="Murray J."/>
            <person name="Sheet P."/>
            <person name="Cordes M."/>
            <person name="Abu-Threideh J."/>
            <person name="Stoneking T."/>
            <person name="Kalicki J."/>
            <person name="Graves T."/>
            <person name="Harmon G."/>
            <person name="Edwards J."/>
            <person name="Latreille P."/>
            <person name="Courtney L."/>
            <person name="Cloud J."/>
            <person name="Abbott A."/>
            <person name="Scott K."/>
            <person name="Johnson D."/>
            <person name="Minx P."/>
            <person name="Bentley D."/>
            <person name="Fulton B."/>
            <person name="Miller N."/>
            <person name="Greco T."/>
            <person name="Kemp K."/>
            <person name="Kramer J."/>
            <person name="Fulton L."/>
            <person name="Mardis E."/>
            <person name="Dante M."/>
            <person name="Pepin K."/>
            <person name="Hillier L."/>
            <person name="Nelson J."/>
            <person name="Spieth J."/>
            <person name="Ryan E."/>
            <person name="Andrews S."/>
            <person name="Geisel C."/>
            <person name="Layman D."/>
            <person name="Du H."/>
            <person name="Ali J."/>
            <person name="Berghoff A."/>
            <person name="Jones K."/>
            <person name="Drone K."/>
            <person name="Cotton M."/>
            <person name="Joshu C."/>
            <person name="Antonoiu B."/>
            <person name="Zidanic M."/>
            <person name="Strong C."/>
            <person name="Sun H."/>
            <person name="Lamar B."/>
            <person name="Yordan C."/>
            <person name="Ma P."/>
            <person name="Zhong J."/>
            <person name="Preston R."/>
            <person name="Vil D."/>
            <person name="Shekher M."/>
            <person name="Matero A."/>
            <person name="Shah R."/>
            <person name="Swaby I.K."/>
            <person name="O'Shaughnessy A."/>
            <person name="Rodriguez M."/>
            <person name="Hoffmann J."/>
            <person name="Till S."/>
            <person name="Granat S."/>
            <person name="Shohdy N."/>
            <person name="Hasegawa A."/>
            <person name="Hameed A."/>
            <person name="Lodhi M."/>
            <person name="Johnson A."/>
            <person name="Chen E."/>
            <person name="Marra M."/>
            <person name="Martienssen R."/>
            <person name="McCombie W.R."/>
        </authorList>
    </citation>
    <scope>NUCLEOTIDE SEQUENCE [LARGE SCALE GENOMIC DNA]</scope>
    <source>
        <strain evidence="4">cv. Columbia</strain>
    </source>
</reference>
<dbReference type="PANTHER" id="PTHR35493:SF1">
    <property type="entry name" value="STRUCTURAL MAINTENANCE OF CHROMOSOMES PROTEIN"/>
    <property type="match status" value="1"/>
</dbReference>
<organism evidence="3 4">
    <name type="scientific">Arabidopsis thaliana</name>
    <name type="common">Mouse-ear cress</name>
    <dbReference type="NCBI Taxonomy" id="3702"/>
    <lineage>
        <taxon>Eukaryota</taxon>
        <taxon>Viridiplantae</taxon>
        <taxon>Streptophyta</taxon>
        <taxon>Embryophyta</taxon>
        <taxon>Tracheophyta</taxon>
        <taxon>Spermatophyta</taxon>
        <taxon>Magnoliopsida</taxon>
        <taxon>eudicotyledons</taxon>
        <taxon>Gunneridae</taxon>
        <taxon>Pentapetalae</taxon>
        <taxon>rosids</taxon>
        <taxon>malvids</taxon>
        <taxon>Brassicales</taxon>
        <taxon>Brassicaceae</taxon>
        <taxon>Camelineae</taxon>
        <taxon>Arabidopsis</taxon>
    </lineage>
</organism>
<accession>F4JNF7</accession>
<dbReference type="SMR" id="F4JNF7"/>
<dbReference type="KEGG" id="ath:AT4G17240"/>
<feature type="region of interest" description="Disordered" evidence="1">
    <location>
        <begin position="270"/>
        <end position="327"/>
    </location>
</feature>
<gene>
    <name evidence="3" type="primary">DL4655C</name>
    <name evidence="2 3" type="ordered locus">At4g17240</name>
    <name evidence="3" type="ORF">FCAALL.387</name>
</gene>
<name>F4JNF7_ARATH</name>
<evidence type="ECO:0000313" key="3">
    <source>
        <dbReference type="EMBL" id="AEE83867.1"/>
    </source>
</evidence>
<keyword evidence="5" id="KW-1267">Proteomics identification</keyword>
<dbReference type="PANTHER" id="PTHR35493">
    <property type="entry name" value="STRUCTURAL MAINTENANCE OF CHROMOSOMES PROTEIN"/>
    <property type="match status" value="1"/>
</dbReference>
<dbReference type="Araport" id="AT4G17240"/>
<sequence length="327" mass="36440">MASRYNSYDSRSSVTSSIHSDLSSSAEFKSNKPISSKAIVRSKSSYLTKTTKPIKPDSNPGNLTNMMKKLMEMKKSNSKSKRVELVIPEELKKIDTGKGGGKSTLGTLQRKLFGKEKVKALTEVKSNTRTLSMIHERLAVCNQIKVFLQVEKLKDLCLKQREEIKSLKSAVLFPDSMNSQINQMQELNQAREIIPNLQKQVISLNGQLQCIAQDLAEVKANKYLSESCYWQAQTSSYDSLEFSSGSPDGLALEDLNPCLTPYTKKKPKEYERVDSAEESLSGRSTITTTGGKVKSSSRSVKMSRSSEGKAGQRSEESKGWYRGGRMF</sequence>
<dbReference type="EMBL" id="CP002687">
    <property type="protein sequence ID" value="AEE83867.1"/>
    <property type="molecule type" value="Genomic_DNA"/>
</dbReference>
<dbReference type="ExpressionAtlas" id="F4JNF7">
    <property type="expression patterns" value="baseline and differential"/>
</dbReference>
<dbReference type="GeneID" id="827436"/>
<dbReference type="ProteomicsDB" id="214592"/>